<dbReference type="EMBL" id="LASV01000201">
    <property type="protein sequence ID" value="KKA21131.1"/>
    <property type="molecule type" value="Genomic_DNA"/>
</dbReference>
<feature type="compositionally biased region" description="Basic and acidic residues" evidence="1">
    <location>
        <begin position="85"/>
        <end position="99"/>
    </location>
</feature>
<dbReference type="Gene3D" id="3.80.10.10">
    <property type="entry name" value="Ribonuclease Inhibitor"/>
    <property type="match status" value="2"/>
</dbReference>
<dbReference type="GO" id="GO:0019005">
    <property type="term" value="C:SCF ubiquitin ligase complex"/>
    <property type="evidence" value="ECO:0007669"/>
    <property type="project" value="TreeGrafter"/>
</dbReference>
<name>A0A0F4YTI8_RASE3</name>
<dbReference type="PANTHER" id="PTHR13318:SF234">
    <property type="entry name" value="RNI-LIKE PROTEIN"/>
    <property type="match status" value="1"/>
</dbReference>
<keyword evidence="4" id="KW-1185">Reference proteome</keyword>
<reference evidence="3 4" key="1">
    <citation type="submission" date="2015-04" db="EMBL/GenBank/DDBJ databases">
        <authorList>
            <person name="Heijne W.H."/>
            <person name="Fedorova N.D."/>
            <person name="Nierman W.C."/>
            <person name="Vollebregt A.W."/>
            <person name="Zhao Z."/>
            <person name="Wu L."/>
            <person name="Kumar M."/>
            <person name="Stam H."/>
            <person name="van den Berg M.A."/>
            <person name="Pel H.J."/>
        </authorList>
    </citation>
    <scope>NUCLEOTIDE SEQUENCE [LARGE SCALE GENOMIC DNA]</scope>
    <source>
        <strain evidence="3 4">CBS 393.64</strain>
    </source>
</reference>
<dbReference type="InterPro" id="IPR056451">
    <property type="entry name" value="Znf_Tbcl_Rhp7"/>
</dbReference>
<dbReference type="AlphaFoldDB" id="A0A0F4YTI8"/>
<dbReference type="RefSeq" id="XP_013327743.1">
    <property type="nucleotide sequence ID" value="XM_013472289.1"/>
</dbReference>
<sequence length="603" mass="68524">MESVTYILSALSSDMGYDKTKLIRMNLNKIRNDYERRLREAERQAERERRENALEEEEYDNNSNETQEKNKRKRKEAATLAKVKQSKELARRKARRAGEPDDDDDPIAGMMYQKSRPLPGQLENCEICSKRFTVTAYSKTGPNGGLLCAKCSKEIADEEKKAKPKKTGPKSGRRQNQSNLLDGLVQRGAQSLVEMCTKARRSINGHKVADNINDVEEFGDLPPQLLHRLSQILSKRRVITPRTLQLFLRPDLDSIDIYDCAKLETEDYEKIFAFMPSLVHVNLRFASQMKDKVIEYMMDRNPKVKHLQLDAANLVSDTCWRQLFIKLGAQFESLKLSNLDSSLDDETIDVMSRQCTNLRRLKLKECWKPGDKSLDAISRLPKLEHLSLEFLRETQCENVVGMIEKLGPNLQTLSLQSFHNADDRLLETIHRQCQNLSKLRLADNAVCTDKGYANLFTDWSNPPLRFVDLSSTRDVDNANPDGPAEPVGLASQGFVALMKHSGSKIETLNISSCRHISRAAFEEVFNKDQTYPQLKELDISFHTTIDDYLVTSIFKCCPAIKKLVAFACFRVRDVRVPVGVALIGGLRAQDSIIVEGDFQGELS</sequence>
<feature type="domain" description="DNA repair protein rhp7 treble clef" evidence="2">
    <location>
        <begin position="119"/>
        <end position="156"/>
    </location>
</feature>
<dbReference type="SUPFAM" id="SSF52047">
    <property type="entry name" value="RNI-like"/>
    <property type="match status" value="1"/>
</dbReference>
<feature type="compositionally biased region" description="Basic and acidic residues" evidence="1">
    <location>
        <begin position="41"/>
        <end position="53"/>
    </location>
</feature>
<evidence type="ECO:0000313" key="3">
    <source>
        <dbReference type="EMBL" id="KKA21131.1"/>
    </source>
</evidence>
<dbReference type="FunFam" id="3.80.10.10:FF:000601">
    <property type="entry name" value="DNA repair protein Rad7, protein"/>
    <property type="match status" value="1"/>
</dbReference>
<dbReference type="GO" id="GO:0031146">
    <property type="term" value="P:SCF-dependent proteasomal ubiquitin-dependent protein catabolic process"/>
    <property type="evidence" value="ECO:0007669"/>
    <property type="project" value="TreeGrafter"/>
</dbReference>
<feature type="region of interest" description="Disordered" evidence="1">
    <location>
        <begin position="41"/>
        <end position="115"/>
    </location>
</feature>
<dbReference type="OrthoDB" id="1924287at2759"/>
<evidence type="ECO:0000313" key="4">
    <source>
        <dbReference type="Proteomes" id="UP000053958"/>
    </source>
</evidence>
<organism evidence="3 4">
    <name type="scientific">Rasamsonia emersonii (strain ATCC 16479 / CBS 393.64 / IMI 116815)</name>
    <dbReference type="NCBI Taxonomy" id="1408163"/>
    <lineage>
        <taxon>Eukaryota</taxon>
        <taxon>Fungi</taxon>
        <taxon>Dikarya</taxon>
        <taxon>Ascomycota</taxon>
        <taxon>Pezizomycotina</taxon>
        <taxon>Eurotiomycetes</taxon>
        <taxon>Eurotiomycetidae</taxon>
        <taxon>Eurotiales</taxon>
        <taxon>Trichocomaceae</taxon>
        <taxon>Rasamsonia</taxon>
    </lineage>
</organism>
<gene>
    <name evidence="3" type="ORF">T310_4844</name>
</gene>
<dbReference type="Pfam" id="PF23550">
    <property type="entry name" value="zf_Tbcl_Rhp7"/>
    <property type="match status" value="1"/>
</dbReference>
<dbReference type="PANTHER" id="PTHR13318">
    <property type="entry name" value="PARTNER OF PAIRED, ISOFORM B-RELATED"/>
    <property type="match status" value="1"/>
</dbReference>
<comment type="caution">
    <text evidence="3">The sequence shown here is derived from an EMBL/GenBank/DDBJ whole genome shotgun (WGS) entry which is preliminary data.</text>
</comment>
<protein>
    <submittedName>
        <fullName evidence="3">DNA repair protein Rad7, protein</fullName>
    </submittedName>
</protein>
<evidence type="ECO:0000259" key="2">
    <source>
        <dbReference type="Pfam" id="PF23550"/>
    </source>
</evidence>
<dbReference type="STRING" id="1408163.A0A0F4YTI8"/>
<evidence type="ECO:0000256" key="1">
    <source>
        <dbReference type="SAM" id="MobiDB-lite"/>
    </source>
</evidence>
<dbReference type="InterPro" id="IPR032675">
    <property type="entry name" value="LRR_dom_sf"/>
</dbReference>
<dbReference type="InterPro" id="IPR006553">
    <property type="entry name" value="Leu-rich_rpt_Cys-con_subtyp"/>
</dbReference>
<proteinExistence type="predicted"/>
<feature type="region of interest" description="Disordered" evidence="1">
    <location>
        <begin position="159"/>
        <end position="180"/>
    </location>
</feature>
<dbReference type="GeneID" id="25317191"/>
<dbReference type="Proteomes" id="UP000053958">
    <property type="component" value="Unassembled WGS sequence"/>
</dbReference>
<dbReference type="SMART" id="SM00367">
    <property type="entry name" value="LRR_CC"/>
    <property type="match status" value="4"/>
</dbReference>
<feature type="compositionally biased region" description="Basic residues" evidence="1">
    <location>
        <begin position="162"/>
        <end position="173"/>
    </location>
</feature>
<accession>A0A0F4YTI8</accession>